<keyword evidence="3" id="KW-1185">Reference proteome</keyword>
<dbReference type="Pfam" id="PF13098">
    <property type="entry name" value="Thioredoxin_2"/>
    <property type="match status" value="1"/>
</dbReference>
<reference evidence="2" key="1">
    <citation type="submission" date="2021-08" db="EMBL/GenBank/DDBJ databases">
        <authorList>
            <person name="Zhang H."/>
            <person name="Xu M."/>
            <person name="Yu Z."/>
            <person name="Yang L."/>
            <person name="Cai Y."/>
        </authorList>
    </citation>
    <scope>NUCLEOTIDE SEQUENCE</scope>
    <source>
        <strain evidence="2">CHL1</strain>
    </source>
</reference>
<dbReference type="InterPro" id="IPR041737">
    <property type="entry name" value="SoxW"/>
</dbReference>
<sequence>MTGEARVTTDRRLNRRTLIALAVGGALFADRAAAKVVLGDDGNYAQDWYLDSFLDLTEDAEAAKAKGKRFAVQWGMRGCPACKRLHTTYFADPKIESFVREKFEIVHLDTFGSREVKDIDGAALGEKALAAKRAVRTTPTIQFFASEGGLTTEVARMPGLLGQEDFLAMFRFVDEGAYARSSFEQWLKAREAGCPLAPSEPYLFTGDCGSNR</sequence>
<name>A0A9E6RDP7_9HYPH</name>
<evidence type="ECO:0000259" key="1">
    <source>
        <dbReference type="Pfam" id="PF13098"/>
    </source>
</evidence>
<organism evidence="2 3">
    <name type="scientific">Chenggangzhangella methanolivorans</name>
    <dbReference type="NCBI Taxonomy" id="1437009"/>
    <lineage>
        <taxon>Bacteria</taxon>
        <taxon>Pseudomonadati</taxon>
        <taxon>Pseudomonadota</taxon>
        <taxon>Alphaproteobacteria</taxon>
        <taxon>Hyphomicrobiales</taxon>
        <taxon>Methylopilaceae</taxon>
        <taxon>Chenggangzhangella</taxon>
    </lineage>
</organism>
<gene>
    <name evidence="2" type="ORF">K6K41_12375</name>
</gene>
<dbReference type="CDD" id="cd02951">
    <property type="entry name" value="SoxW"/>
    <property type="match status" value="1"/>
</dbReference>
<evidence type="ECO:0000313" key="2">
    <source>
        <dbReference type="EMBL" id="QZO02010.1"/>
    </source>
</evidence>
<dbReference type="KEGG" id="cmet:K6K41_12375"/>
<accession>A0A9E6RDP7</accession>
<proteinExistence type="predicted"/>
<dbReference type="Gene3D" id="3.40.30.10">
    <property type="entry name" value="Glutaredoxin"/>
    <property type="match status" value="1"/>
</dbReference>
<dbReference type="InterPro" id="IPR036249">
    <property type="entry name" value="Thioredoxin-like_sf"/>
</dbReference>
<dbReference type="InterPro" id="IPR012336">
    <property type="entry name" value="Thioredoxin-like_fold"/>
</dbReference>
<dbReference type="AlphaFoldDB" id="A0A9E6RDP7"/>
<dbReference type="RefSeq" id="WP_261405388.1">
    <property type="nucleotide sequence ID" value="NZ_CP081869.1"/>
</dbReference>
<dbReference type="Proteomes" id="UP000825701">
    <property type="component" value="Chromosome"/>
</dbReference>
<protein>
    <submittedName>
        <fullName evidence="2">Thioredoxin family protein</fullName>
    </submittedName>
</protein>
<dbReference type="SUPFAM" id="SSF52833">
    <property type="entry name" value="Thioredoxin-like"/>
    <property type="match status" value="1"/>
</dbReference>
<dbReference type="EMBL" id="CP081869">
    <property type="protein sequence ID" value="QZO02010.1"/>
    <property type="molecule type" value="Genomic_DNA"/>
</dbReference>
<feature type="domain" description="Thioredoxin-like fold" evidence="1">
    <location>
        <begin position="63"/>
        <end position="169"/>
    </location>
</feature>
<evidence type="ECO:0000313" key="3">
    <source>
        <dbReference type="Proteomes" id="UP000825701"/>
    </source>
</evidence>